<organism evidence="2">
    <name type="scientific">uncultured Blastococcus sp</name>
    <dbReference type="NCBI Taxonomy" id="217144"/>
    <lineage>
        <taxon>Bacteria</taxon>
        <taxon>Bacillati</taxon>
        <taxon>Actinomycetota</taxon>
        <taxon>Actinomycetes</taxon>
        <taxon>Geodermatophilales</taxon>
        <taxon>Geodermatophilaceae</taxon>
        <taxon>Blastococcus</taxon>
        <taxon>environmental samples</taxon>
    </lineage>
</organism>
<sequence length="41" mass="4782">ARRGWRRSIRSSSASSIRTSSYRSRPRTRSRPGANSKRFSR</sequence>
<feature type="region of interest" description="Disordered" evidence="1">
    <location>
        <begin position="1"/>
        <end position="41"/>
    </location>
</feature>
<dbReference type="AlphaFoldDB" id="A0A6J4J9G9"/>
<evidence type="ECO:0000256" key="1">
    <source>
        <dbReference type="SAM" id="MobiDB-lite"/>
    </source>
</evidence>
<name>A0A6J4J9G9_9ACTN</name>
<reference evidence="2" key="1">
    <citation type="submission" date="2020-02" db="EMBL/GenBank/DDBJ databases">
        <authorList>
            <person name="Meier V. D."/>
        </authorList>
    </citation>
    <scope>NUCLEOTIDE SEQUENCE</scope>
    <source>
        <strain evidence="2">AVDCRST_MAG57</strain>
    </source>
</reference>
<gene>
    <name evidence="2" type="ORF">AVDCRST_MAG57-3367</name>
</gene>
<proteinExistence type="predicted"/>
<dbReference type="EMBL" id="CADCTI010000274">
    <property type="protein sequence ID" value="CAA9274122.1"/>
    <property type="molecule type" value="Genomic_DNA"/>
</dbReference>
<feature type="compositionally biased region" description="Low complexity" evidence="1">
    <location>
        <begin position="10"/>
        <end position="23"/>
    </location>
</feature>
<evidence type="ECO:0000313" key="2">
    <source>
        <dbReference type="EMBL" id="CAA9274122.1"/>
    </source>
</evidence>
<feature type="non-terminal residue" evidence="2">
    <location>
        <position position="41"/>
    </location>
</feature>
<feature type="non-terminal residue" evidence="2">
    <location>
        <position position="1"/>
    </location>
</feature>
<accession>A0A6J4J9G9</accession>
<protein>
    <submittedName>
        <fullName evidence="2">Uncharacterized protein</fullName>
    </submittedName>
</protein>